<dbReference type="Proteomes" id="UP001153148">
    <property type="component" value="Unassembled WGS sequence"/>
</dbReference>
<dbReference type="InterPro" id="IPR036508">
    <property type="entry name" value="Chitin-bd_dom_sf"/>
</dbReference>
<evidence type="ECO:0000259" key="8">
    <source>
        <dbReference type="PROSITE" id="PS51910"/>
    </source>
</evidence>
<feature type="domain" description="Chitin-binding type-2" evidence="7">
    <location>
        <begin position="166"/>
        <end position="220"/>
    </location>
</feature>
<feature type="region of interest" description="Disordered" evidence="6">
    <location>
        <begin position="43"/>
        <end position="167"/>
    </location>
</feature>
<evidence type="ECO:0000256" key="3">
    <source>
        <dbReference type="ARBA" id="ARBA00022737"/>
    </source>
</evidence>
<dbReference type="PANTHER" id="PTHR23301">
    <property type="entry name" value="CHITIN BINDING PERITROPHIN-A"/>
    <property type="match status" value="1"/>
</dbReference>
<feature type="compositionally biased region" description="Low complexity" evidence="6">
    <location>
        <begin position="93"/>
        <end position="152"/>
    </location>
</feature>
<evidence type="ECO:0000259" key="7">
    <source>
        <dbReference type="PROSITE" id="PS50940"/>
    </source>
</evidence>
<dbReference type="Gene3D" id="3.20.20.80">
    <property type="entry name" value="Glycosidases"/>
    <property type="match status" value="1"/>
</dbReference>
<evidence type="ECO:0000256" key="2">
    <source>
        <dbReference type="ARBA" id="ARBA00022729"/>
    </source>
</evidence>
<evidence type="ECO:0000256" key="1">
    <source>
        <dbReference type="ARBA" id="ARBA00022669"/>
    </source>
</evidence>
<evidence type="ECO:0000313" key="9">
    <source>
        <dbReference type="EMBL" id="CAG2059261.1"/>
    </source>
</evidence>
<feature type="compositionally biased region" description="Pro residues" evidence="6">
    <location>
        <begin position="51"/>
        <end position="60"/>
    </location>
</feature>
<feature type="compositionally biased region" description="Low complexity" evidence="6">
    <location>
        <begin position="275"/>
        <end position="286"/>
    </location>
</feature>
<protein>
    <recommendedName>
        <fullName evidence="11">Chitinase</fullName>
    </recommendedName>
</protein>
<keyword evidence="4" id="KW-1015">Disulfide bond</keyword>
<evidence type="ECO:0008006" key="11">
    <source>
        <dbReference type="Google" id="ProtNLM"/>
    </source>
</evidence>
<dbReference type="SMART" id="SM00494">
    <property type="entry name" value="ChtBD2"/>
    <property type="match status" value="1"/>
</dbReference>
<name>A0ABN7P1G5_TIMPD</name>
<dbReference type="PROSITE" id="PS51910">
    <property type="entry name" value="GH18_2"/>
    <property type="match status" value="1"/>
</dbReference>
<evidence type="ECO:0000256" key="4">
    <source>
        <dbReference type="ARBA" id="ARBA00023157"/>
    </source>
</evidence>
<dbReference type="InterPro" id="IPR001223">
    <property type="entry name" value="Glyco_hydro18_cat"/>
</dbReference>
<dbReference type="EMBL" id="CAJPIN010009057">
    <property type="protein sequence ID" value="CAG2059261.1"/>
    <property type="molecule type" value="Genomic_DNA"/>
</dbReference>
<dbReference type="Pfam" id="PF01607">
    <property type="entry name" value="CBM_14"/>
    <property type="match status" value="1"/>
</dbReference>
<feature type="compositionally biased region" description="Polar residues" evidence="6">
    <location>
        <begin position="235"/>
        <end position="245"/>
    </location>
</feature>
<feature type="region of interest" description="Disordered" evidence="6">
    <location>
        <begin position="235"/>
        <end position="300"/>
    </location>
</feature>
<keyword evidence="2" id="KW-0732">Signal</keyword>
<comment type="caution">
    <text evidence="9">The sequence shown here is derived from an EMBL/GenBank/DDBJ whole genome shotgun (WGS) entry which is preliminary data.</text>
</comment>
<evidence type="ECO:0000313" key="10">
    <source>
        <dbReference type="Proteomes" id="UP001153148"/>
    </source>
</evidence>
<evidence type="ECO:0000256" key="6">
    <source>
        <dbReference type="SAM" id="MobiDB-lite"/>
    </source>
</evidence>
<dbReference type="Gene3D" id="2.170.140.10">
    <property type="entry name" value="Chitin binding domain"/>
    <property type="match status" value="1"/>
</dbReference>
<dbReference type="InterPro" id="IPR002557">
    <property type="entry name" value="Chitin-bd_dom"/>
</dbReference>
<dbReference type="InterPro" id="IPR051940">
    <property type="entry name" value="Chitin_bind-dev_reg"/>
</dbReference>
<gene>
    <name evidence="9" type="ORF">TPAB3V08_LOCUS6225</name>
</gene>
<dbReference type="SUPFAM" id="SSF57625">
    <property type="entry name" value="Invertebrate chitin-binding proteins"/>
    <property type="match status" value="1"/>
</dbReference>
<evidence type="ECO:0000256" key="5">
    <source>
        <dbReference type="ARBA" id="ARBA00023180"/>
    </source>
</evidence>
<keyword evidence="10" id="KW-1185">Reference proteome</keyword>
<accession>A0ABN7P1G5</accession>
<reference evidence="9" key="1">
    <citation type="submission" date="2021-03" db="EMBL/GenBank/DDBJ databases">
        <authorList>
            <person name="Tran Van P."/>
        </authorList>
    </citation>
    <scope>NUCLEOTIDE SEQUENCE</scope>
</reference>
<feature type="domain" description="GH18" evidence="8">
    <location>
        <begin position="1"/>
        <end position="38"/>
    </location>
</feature>
<keyword evidence="3" id="KW-0677">Repeat</keyword>
<keyword evidence="1" id="KW-0147">Chitin-binding</keyword>
<proteinExistence type="predicted"/>
<keyword evidence="5" id="KW-0325">Glycoprotein</keyword>
<dbReference type="PROSITE" id="PS50940">
    <property type="entry name" value="CHIT_BIND_II"/>
    <property type="match status" value="1"/>
</dbReference>
<dbReference type="SUPFAM" id="SSF51445">
    <property type="entry name" value="(Trans)glycosidases"/>
    <property type="match status" value="1"/>
</dbReference>
<sequence length="311" mass="34332">MGYGGSMAWTLDLDDFDNRCCREPYPLLRTINRVLGLSQESAPVTGDCTKPPAPVTPVPPVLTTGSDTGEVSQTTTPTHEHTHWPVTTPPTTRPSTWPVTTRPTTRPTTSSWTTTTRVPTTSRPWWTPSITTTTTTTTTTTPRPTTTTRTPATSPPQPSEEPSESPGTCVAGQYYPDPSNCNAFYRCILGELRKEFCATGLHWNADSKVCDWPSEAKCGKKPEYVSTEASSSSAPWWSTQASSSEGWWPTSRPTTDRPNDWWTPATSSKPVDYWTTTTQRQTEETTSNPPNDWWTPSGAPVRAKSIEWALQ</sequence>
<dbReference type="InterPro" id="IPR017853">
    <property type="entry name" value="GH"/>
</dbReference>
<organism evidence="9 10">
    <name type="scientific">Timema podura</name>
    <name type="common">Walking stick</name>
    <dbReference type="NCBI Taxonomy" id="61482"/>
    <lineage>
        <taxon>Eukaryota</taxon>
        <taxon>Metazoa</taxon>
        <taxon>Ecdysozoa</taxon>
        <taxon>Arthropoda</taxon>
        <taxon>Hexapoda</taxon>
        <taxon>Insecta</taxon>
        <taxon>Pterygota</taxon>
        <taxon>Neoptera</taxon>
        <taxon>Polyneoptera</taxon>
        <taxon>Phasmatodea</taxon>
        <taxon>Timematodea</taxon>
        <taxon>Timematoidea</taxon>
        <taxon>Timematidae</taxon>
        <taxon>Timema</taxon>
    </lineage>
</organism>
<dbReference type="PANTHER" id="PTHR23301:SF106">
    <property type="entry name" value="CHITIN-BINDING TYPE-2 DOMAIN-CONTAINING PROTEIN-RELATED"/>
    <property type="match status" value="1"/>
</dbReference>